<gene>
    <name evidence="3" type="ordered locus">PB2503_01332</name>
</gene>
<protein>
    <recommendedName>
        <fullName evidence="2">HTH merR-type domain-containing protein</fullName>
    </recommendedName>
</protein>
<feature type="compositionally biased region" description="Polar residues" evidence="1">
    <location>
        <begin position="140"/>
        <end position="149"/>
    </location>
</feature>
<name>E0TBH0_PARBH</name>
<evidence type="ECO:0000313" key="3">
    <source>
        <dbReference type="EMBL" id="ADM08345.1"/>
    </source>
</evidence>
<evidence type="ECO:0000313" key="4">
    <source>
        <dbReference type="Proteomes" id="UP000001302"/>
    </source>
</evidence>
<dbReference type="Gene3D" id="1.10.1660.10">
    <property type="match status" value="1"/>
</dbReference>
<evidence type="ECO:0000256" key="1">
    <source>
        <dbReference type="SAM" id="MobiDB-lite"/>
    </source>
</evidence>
<reference evidence="3 4" key="2">
    <citation type="journal article" date="2011" name="J. Bacteriol.">
        <title>Complete genome sequence of strain HTCC2503T of Parvularcula bermudensis, the type species of the order "Parvularculales" in the class Alphaproteobacteria.</title>
        <authorList>
            <person name="Oh H.M."/>
            <person name="Kang I."/>
            <person name="Vergin K.L."/>
            <person name="Kang D."/>
            <person name="Rhee K.H."/>
            <person name="Giovannoni S.J."/>
            <person name="Cho J.C."/>
        </authorList>
    </citation>
    <scope>NUCLEOTIDE SEQUENCE [LARGE SCALE GENOMIC DNA]</scope>
    <source>
        <strain evidence="4">ATCC BAA-594 / HTCC2503 / KCTC 12087</strain>
    </source>
</reference>
<dbReference type="STRING" id="314260.PB2503_01332"/>
<dbReference type="InterPro" id="IPR009061">
    <property type="entry name" value="DNA-bd_dom_put_sf"/>
</dbReference>
<dbReference type="InterPro" id="IPR000551">
    <property type="entry name" value="MerR-type_HTH_dom"/>
</dbReference>
<dbReference type="PROSITE" id="PS50937">
    <property type="entry name" value="HTH_MERR_2"/>
    <property type="match status" value="1"/>
</dbReference>
<dbReference type="HOGENOM" id="CLU_045945_1_1_5"/>
<keyword evidence="4" id="KW-1185">Reference proteome</keyword>
<dbReference type="eggNOG" id="COG0789">
    <property type="taxonomic scope" value="Bacteria"/>
</dbReference>
<feature type="domain" description="HTH merR-type" evidence="2">
    <location>
        <begin position="10"/>
        <end position="78"/>
    </location>
</feature>
<dbReference type="SUPFAM" id="SSF46955">
    <property type="entry name" value="Putative DNA-binding domain"/>
    <property type="match status" value="1"/>
</dbReference>
<dbReference type="Proteomes" id="UP000001302">
    <property type="component" value="Chromosome"/>
</dbReference>
<proteinExistence type="predicted"/>
<organism evidence="3 4">
    <name type="scientific">Parvularcula bermudensis (strain ATCC BAA-594 / HTCC2503 / KCTC 12087)</name>
    <dbReference type="NCBI Taxonomy" id="314260"/>
    <lineage>
        <taxon>Bacteria</taxon>
        <taxon>Pseudomonadati</taxon>
        <taxon>Pseudomonadota</taxon>
        <taxon>Alphaproteobacteria</taxon>
        <taxon>Parvularculales</taxon>
        <taxon>Parvularculaceae</taxon>
        <taxon>Parvularcula</taxon>
    </lineage>
</organism>
<dbReference type="SMART" id="SM00422">
    <property type="entry name" value="HTH_MERR"/>
    <property type="match status" value="1"/>
</dbReference>
<dbReference type="OrthoDB" id="9810140at2"/>
<accession>E0TBH0</accession>
<dbReference type="RefSeq" id="WP_013299319.1">
    <property type="nucleotide sequence ID" value="NC_014414.1"/>
</dbReference>
<dbReference type="GO" id="GO:0006355">
    <property type="term" value="P:regulation of DNA-templated transcription"/>
    <property type="evidence" value="ECO:0007669"/>
    <property type="project" value="InterPro"/>
</dbReference>
<dbReference type="EMBL" id="CP002156">
    <property type="protein sequence ID" value="ADM08345.1"/>
    <property type="molecule type" value="Genomic_DNA"/>
</dbReference>
<dbReference type="GO" id="GO:0003677">
    <property type="term" value="F:DNA binding"/>
    <property type="evidence" value="ECO:0007669"/>
    <property type="project" value="InterPro"/>
</dbReference>
<evidence type="ECO:0000259" key="2">
    <source>
        <dbReference type="PROSITE" id="PS50937"/>
    </source>
</evidence>
<dbReference type="KEGG" id="pbr:PB2503_01332"/>
<sequence length="149" mass="16490">MTKAPDAFRTISEASEELGLAQHVLRHWEDMFGAIRPMRRAGGRRFYRPQDLHLIYGVKILIHEKGFTTKGVQRIFAEKGASHITDIGKRALEGAPESAATTPETVSLSHESLTLVLNRVRSARHALSTMRRGAERESSDATALPTNTA</sequence>
<dbReference type="AlphaFoldDB" id="E0TBH0"/>
<dbReference type="Pfam" id="PF13411">
    <property type="entry name" value="MerR_1"/>
    <property type="match status" value="1"/>
</dbReference>
<reference evidence="4" key="1">
    <citation type="submission" date="2010-08" db="EMBL/GenBank/DDBJ databases">
        <title>Genome sequence of Parvularcula bermudensis HTCC2503.</title>
        <authorList>
            <person name="Kang D.-M."/>
            <person name="Oh H.-M."/>
            <person name="Cho J.-C."/>
        </authorList>
    </citation>
    <scope>NUCLEOTIDE SEQUENCE [LARGE SCALE GENOMIC DNA]</scope>
    <source>
        <strain evidence="4">ATCC BAA-594 / HTCC2503 / KCTC 12087</strain>
    </source>
</reference>
<feature type="region of interest" description="Disordered" evidence="1">
    <location>
        <begin position="128"/>
        <end position="149"/>
    </location>
</feature>
<dbReference type="CDD" id="cd04765">
    <property type="entry name" value="HTH_MlrA-like_sg2"/>
    <property type="match status" value="1"/>
</dbReference>